<evidence type="ECO:0000256" key="1">
    <source>
        <dbReference type="SAM" id="Phobius"/>
    </source>
</evidence>
<evidence type="ECO:0000313" key="2">
    <source>
        <dbReference type="EMBL" id="QQM14009.1"/>
    </source>
</evidence>
<protein>
    <submittedName>
        <fullName evidence="2">Uncharacterized protein</fullName>
    </submittedName>
</protein>
<keyword evidence="1" id="KW-0472">Membrane</keyword>
<dbReference type="Proteomes" id="UP000596077">
    <property type="component" value="Genome"/>
</dbReference>
<keyword evidence="1" id="KW-0812">Transmembrane</keyword>
<keyword evidence="1" id="KW-1133">Transmembrane helix</keyword>
<keyword evidence="3" id="KW-1185">Reference proteome</keyword>
<feature type="transmembrane region" description="Helical" evidence="1">
    <location>
        <begin position="29"/>
        <end position="46"/>
    </location>
</feature>
<organism evidence="2 3">
    <name type="scientific">Rhizobium phage vB_RleA_TRX32-1</name>
    <dbReference type="NCBI Taxonomy" id="2777321"/>
    <lineage>
        <taxon>Viruses</taxon>
        <taxon>Duplodnaviria</taxon>
        <taxon>Heunggongvirae</taxon>
        <taxon>Uroviricota</taxon>
        <taxon>Caudoviricetes</taxon>
        <taxon>Autographivirales</taxon>
        <taxon>Paadamvirus</taxon>
        <taxon>Paadamvirus TRX321</taxon>
    </lineage>
</organism>
<accession>A0A7T7GRR6</accession>
<dbReference type="EMBL" id="MW023914">
    <property type="protein sequence ID" value="QQM14009.1"/>
    <property type="molecule type" value="Genomic_DNA"/>
</dbReference>
<reference evidence="2 3" key="1">
    <citation type="submission" date="2020-09" db="EMBL/GenBank/DDBJ databases">
        <authorList>
            <person name="Ford S."/>
            <person name="Moeskjaer S."/>
            <person name="Young P."/>
            <person name="Santamaria R.I."/>
            <person name="Harrison E."/>
        </authorList>
    </citation>
    <scope>NUCLEOTIDE SEQUENCE [LARGE SCALE GENOMIC DNA]</scope>
</reference>
<sequence>MSFFICAFLIILYVVVGFAVSVATVVASPLGLVVISAYLAGLLAILKKFDLI</sequence>
<name>A0A7T7GRR6_9CAUD</name>
<evidence type="ECO:0000313" key="3">
    <source>
        <dbReference type="Proteomes" id="UP000596077"/>
    </source>
</evidence>
<proteinExistence type="predicted"/>